<keyword evidence="10" id="KW-1185">Reference proteome</keyword>
<keyword evidence="6" id="KW-0210">Decarboxylase</keyword>
<dbReference type="SUPFAM" id="SSF117856">
    <property type="entry name" value="AF0104/ALDC/Ptd012-like"/>
    <property type="match status" value="1"/>
</dbReference>
<evidence type="ECO:0000313" key="9">
    <source>
        <dbReference type="EMBL" id="OSS46896.1"/>
    </source>
</evidence>
<evidence type="ECO:0000256" key="4">
    <source>
        <dbReference type="ARBA" id="ARBA00013204"/>
    </source>
</evidence>
<dbReference type="Pfam" id="PF03306">
    <property type="entry name" value="AAL_decarboxy"/>
    <property type="match status" value="2"/>
</dbReference>
<sequence>MVSSIPNDIFQFGTTAATAAGFAHGQPSTADLTSHGTDGIGSFEDGRLMILNNGEAHALDAQNKATPAPPDARLPFAMVTAFRPTYRMEVPSLDMESLDDLFSSPKLAHARAVNTLAPFKVVGVFKSVEFTDGGEQSGLKGILFGYVVPSWMKGICGPRIHAHFLADSGEVGGKVEDFETEVATLSFAKTGRFHLGFSQMGEWEDVRL</sequence>
<evidence type="ECO:0000256" key="2">
    <source>
        <dbReference type="ARBA" id="ARBA00005170"/>
    </source>
</evidence>
<protein>
    <recommendedName>
        <fullName evidence="5">Alpha-acetolactate decarboxylase</fullName>
        <ecNumber evidence="4">4.1.1.5</ecNumber>
    </recommendedName>
</protein>
<name>A0A1Y2LSQ7_EPING</name>
<dbReference type="GO" id="GO:0047605">
    <property type="term" value="F:acetolactate decarboxylase activity"/>
    <property type="evidence" value="ECO:0007669"/>
    <property type="project" value="UniProtKB-EC"/>
</dbReference>
<gene>
    <name evidence="9" type="ORF">B5807_08877</name>
</gene>
<evidence type="ECO:0000256" key="3">
    <source>
        <dbReference type="ARBA" id="ARBA00007106"/>
    </source>
</evidence>
<dbReference type="PANTHER" id="PTHR35524">
    <property type="entry name" value="ALPHA-ACETOLACTATE DECARBOXYLASE"/>
    <property type="match status" value="1"/>
</dbReference>
<dbReference type="PANTHER" id="PTHR35524:SF1">
    <property type="entry name" value="ALPHA-ACETOLACTATE DECARBOXYLASE"/>
    <property type="match status" value="1"/>
</dbReference>
<comment type="similarity">
    <text evidence="3">Belongs to the alpha-acetolactate decarboxylase family.</text>
</comment>
<dbReference type="EC" id="4.1.1.5" evidence="4"/>
<evidence type="ECO:0000256" key="8">
    <source>
        <dbReference type="ARBA" id="ARBA00023239"/>
    </source>
</evidence>
<dbReference type="EMBL" id="KZ107850">
    <property type="protein sequence ID" value="OSS46896.1"/>
    <property type="molecule type" value="Genomic_DNA"/>
</dbReference>
<dbReference type="InParanoid" id="A0A1Y2LSQ7"/>
<evidence type="ECO:0000256" key="1">
    <source>
        <dbReference type="ARBA" id="ARBA00001784"/>
    </source>
</evidence>
<organism evidence="9 10">
    <name type="scientific">Epicoccum nigrum</name>
    <name type="common">Soil fungus</name>
    <name type="synonym">Epicoccum purpurascens</name>
    <dbReference type="NCBI Taxonomy" id="105696"/>
    <lineage>
        <taxon>Eukaryota</taxon>
        <taxon>Fungi</taxon>
        <taxon>Dikarya</taxon>
        <taxon>Ascomycota</taxon>
        <taxon>Pezizomycotina</taxon>
        <taxon>Dothideomycetes</taxon>
        <taxon>Pleosporomycetidae</taxon>
        <taxon>Pleosporales</taxon>
        <taxon>Pleosporineae</taxon>
        <taxon>Didymellaceae</taxon>
        <taxon>Epicoccum</taxon>
    </lineage>
</organism>
<dbReference type="OMA" id="FIVPEWM"/>
<dbReference type="Proteomes" id="UP000193240">
    <property type="component" value="Unassembled WGS sequence"/>
</dbReference>
<dbReference type="GO" id="GO:0045151">
    <property type="term" value="P:acetoin biosynthetic process"/>
    <property type="evidence" value="ECO:0007669"/>
    <property type="project" value="UniProtKB-KW"/>
</dbReference>
<accession>A0A1Y2LSQ7</accession>
<dbReference type="Gene3D" id="3.30.1330.80">
    <property type="entry name" value="Hypothetical protein, similar to alpha- acetolactate decarboxylase, domain 2"/>
    <property type="match status" value="2"/>
</dbReference>
<dbReference type="AlphaFoldDB" id="A0A1Y2LSQ7"/>
<dbReference type="STRING" id="105696.A0A1Y2LSQ7"/>
<evidence type="ECO:0000256" key="5">
    <source>
        <dbReference type="ARBA" id="ARBA00020164"/>
    </source>
</evidence>
<reference evidence="9 10" key="1">
    <citation type="journal article" date="2017" name="Genome Announc.">
        <title>Genome sequence of the saprophytic ascomycete Epicoccum nigrum ICMP 19927 strain isolated from New Zealand.</title>
        <authorList>
            <person name="Fokin M."/>
            <person name="Fleetwood D."/>
            <person name="Weir B.S."/>
            <person name="Villas-Boas S.G."/>
        </authorList>
    </citation>
    <scope>NUCLEOTIDE SEQUENCE [LARGE SCALE GENOMIC DNA]</scope>
    <source>
        <strain evidence="9 10">ICMP 19927</strain>
    </source>
</reference>
<evidence type="ECO:0000313" key="10">
    <source>
        <dbReference type="Proteomes" id="UP000193240"/>
    </source>
</evidence>
<evidence type="ECO:0000256" key="6">
    <source>
        <dbReference type="ARBA" id="ARBA00022793"/>
    </source>
</evidence>
<comment type="catalytic activity">
    <reaction evidence="1">
        <text>(2S)-2-acetolactate + H(+) = (R)-acetoin + CO2</text>
        <dbReference type="Rhea" id="RHEA:21580"/>
        <dbReference type="ChEBI" id="CHEBI:15378"/>
        <dbReference type="ChEBI" id="CHEBI:15686"/>
        <dbReference type="ChEBI" id="CHEBI:16526"/>
        <dbReference type="ChEBI" id="CHEBI:58476"/>
        <dbReference type="EC" id="4.1.1.5"/>
    </reaction>
</comment>
<keyword evidence="7" id="KW-0005">Acetoin biosynthesis</keyword>
<dbReference type="UniPathway" id="UPA00626">
    <property type="reaction ID" value="UER00678"/>
</dbReference>
<comment type="pathway">
    <text evidence="2">Polyol metabolism; (R,R)-butane-2,3-diol biosynthesis; (R,R)-butane-2,3-diol from pyruvate: step 2/3.</text>
</comment>
<dbReference type="InterPro" id="IPR005128">
    <property type="entry name" value="Acetolactate_a_deCO2ase"/>
</dbReference>
<evidence type="ECO:0000256" key="7">
    <source>
        <dbReference type="ARBA" id="ARBA00023061"/>
    </source>
</evidence>
<keyword evidence="8" id="KW-0456">Lyase</keyword>
<proteinExistence type="inferred from homology"/>